<keyword evidence="3" id="KW-1185">Reference proteome</keyword>
<name>A0ABR1WGI6_9PEZI</name>
<organism evidence="2 3">
    <name type="scientific">Apiospora saccharicola</name>
    <dbReference type="NCBI Taxonomy" id="335842"/>
    <lineage>
        <taxon>Eukaryota</taxon>
        <taxon>Fungi</taxon>
        <taxon>Dikarya</taxon>
        <taxon>Ascomycota</taxon>
        <taxon>Pezizomycotina</taxon>
        <taxon>Sordariomycetes</taxon>
        <taxon>Xylariomycetidae</taxon>
        <taxon>Amphisphaeriales</taxon>
        <taxon>Apiosporaceae</taxon>
        <taxon>Apiospora</taxon>
    </lineage>
</organism>
<keyword evidence="1" id="KW-0732">Signal</keyword>
<feature type="signal peptide" evidence="1">
    <location>
        <begin position="1"/>
        <end position="17"/>
    </location>
</feature>
<dbReference type="EMBL" id="JAQQWM010000001">
    <property type="protein sequence ID" value="KAK8082605.1"/>
    <property type="molecule type" value="Genomic_DNA"/>
</dbReference>
<sequence>MKVAFFVTPLLAAVATALPATAGSDTGVQVMSYCDSQNLQGTCTSIYDSDEYNCMNRLPVRTQHATKSISIIQGWGCHLFEGPCSWSGSSDWYAGVHNIPSPWDESQTVECYPAP</sequence>
<gene>
    <name evidence="2" type="ORF">PG996_001386</name>
</gene>
<comment type="caution">
    <text evidence="2">The sequence shown here is derived from an EMBL/GenBank/DDBJ whole genome shotgun (WGS) entry which is preliminary data.</text>
</comment>
<evidence type="ECO:0000256" key="1">
    <source>
        <dbReference type="SAM" id="SignalP"/>
    </source>
</evidence>
<evidence type="ECO:0000313" key="3">
    <source>
        <dbReference type="Proteomes" id="UP001446871"/>
    </source>
</evidence>
<proteinExistence type="predicted"/>
<protein>
    <submittedName>
        <fullName evidence="2">Uncharacterized protein</fullName>
    </submittedName>
</protein>
<evidence type="ECO:0000313" key="2">
    <source>
        <dbReference type="EMBL" id="KAK8082605.1"/>
    </source>
</evidence>
<feature type="chain" id="PRO_5045319037" evidence="1">
    <location>
        <begin position="18"/>
        <end position="115"/>
    </location>
</feature>
<accession>A0ABR1WGI6</accession>
<reference evidence="2 3" key="1">
    <citation type="submission" date="2023-01" db="EMBL/GenBank/DDBJ databases">
        <title>Analysis of 21 Apiospora genomes using comparative genomics revels a genus with tremendous synthesis potential of carbohydrate active enzymes and secondary metabolites.</title>
        <authorList>
            <person name="Sorensen T."/>
        </authorList>
    </citation>
    <scope>NUCLEOTIDE SEQUENCE [LARGE SCALE GENOMIC DNA]</scope>
    <source>
        <strain evidence="2 3">CBS 83171</strain>
    </source>
</reference>
<dbReference type="Proteomes" id="UP001446871">
    <property type="component" value="Unassembled WGS sequence"/>
</dbReference>